<evidence type="ECO:0000313" key="4">
    <source>
        <dbReference type="EMBL" id="MPL98239.1"/>
    </source>
</evidence>
<feature type="domain" description="Band 7" evidence="3">
    <location>
        <begin position="113"/>
        <end position="271"/>
    </location>
</feature>
<protein>
    <recommendedName>
        <fullName evidence="3">Band 7 domain-containing protein</fullName>
    </recommendedName>
</protein>
<dbReference type="EMBL" id="VSSQ01000597">
    <property type="protein sequence ID" value="MPL98239.1"/>
    <property type="molecule type" value="Genomic_DNA"/>
</dbReference>
<comment type="caution">
    <text evidence="4">The sequence shown here is derived from an EMBL/GenBank/DDBJ whole genome shotgun (WGS) entry which is preliminary data.</text>
</comment>
<keyword evidence="2" id="KW-1133">Transmembrane helix</keyword>
<feature type="transmembrane region" description="Helical" evidence="2">
    <location>
        <begin position="57"/>
        <end position="90"/>
    </location>
</feature>
<dbReference type="CDD" id="cd13775">
    <property type="entry name" value="SPFH_eoslipins_u3"/>
    <property type="match status" value="1"/>
</dbReference>
<dbReference type="GO" id="GO:0005886">
    <property type="term" value="C:plasma membrane"/>
    <property type="evidence" value="ECO:0007669"/>
    <property type="project" value="InterPro"/>
</dbReference>
<sequence length="368" mass="41106">MNLYQKKIERIKNMKGFVLKRDFSYGSISFLCLAIFLALGAVLQLSLYPYTHLEAIVSVSAATFVAALAVAIFPIWAVVMALVLMLWVGIVGGLSIYLYPITLLSTLGLLLSACFQLVYHWDKVLVLRLGKFHKVRGPGLFFLIPLVDRIAEFIDMRIRATDFSAEKTLTKDTVPVHVDALSFWMIWDAKRAILEVEDYTEAVILSAQTALRDSIGKHPLSSLLSEREELGREIQQALDAKTNPWGVSILSVEITDIIIPKELENSLSKQAQAEREKESRIILGAAEVEIAKKFTEASAQYASDPISLQLRSMNMIYEGIRQNNSMMLMPASILDHMDFGSVMGTAAMQKVEELTHTQSKTDEGDTEK</sequence>
<dbReference type="InterPro" id="IPR001972">
    <property type="entry name" value="Stomatin_HflK_fam"/>
</dbReference>
<keyword evidence="2" id="KW-0472">Membrane</keyword>
<feature type="transmembrane region" description="Helical" evidence="2">
    <location>
        <begin position="23"/>
        <end position="45"/>
    </location>
</feature>
<evidence type="ECO:0000259" key="3">
    <source>
        <dbReference type="SMART" id="SM00244"/>
    </source>
</evidence>
<comment type="similarity">
    <text evidence="1">Belongs to the band 7/mec-2 family.</text>
</comment>
<keyword evidence="2" id="KW-0812">Transmembrane</keyword>
<dbReference type="PRINTS" id="PR00721">
    <property type="entry name" value="STOMATIN"/>
</dbReference>
<dbReference type="InterPro" id="IPR001107">
    <property type="entry name" value="Band_7"/>
</dbReference>
<dbReference type="FunFam" id="3.30.479.30:FF:000004">
    <property type="entry name" value="Putative membrane protease family, stomatin"/>
    <property type="match status" value="1"/>
</dbReference>
<dbReference type="Gene3D" id="6.10.250.2090">
    <property type="match status" value="1"/>
</dbReference>
<dbReference type="InterPro" id="IPR043202">
    <property type="entry name" value="Band-7_stomatin-like"/>
</dbReference>
<name>A0A644W3D3_9ZZZZ</name>
<dbReference type="PANTHER" id="PTHR10264">
    <property type="entry name" value="BAND 7 PROTEIN-RELATED"/>
    <property type="match status" value="1"/>
</dbReference>
<dbReference type="PANTHER" id="PTHR10264:SF19">
    <property type="entry name" value="AT06885P-RELATED"/>
    <property type="match status" value="1"/>
</dbReference>
<reference evidence="4" key="1">
    <citation type="submission" date="2019-08" db="EMBL/GenBank/DDBJ databases">
        <authorList>
            <person name="Kucharzyk K."/>
            <person name="Murdoch R.W."/>
            <person name="Higgins S."/>
            <person name="Loffler F."/>
        </authorList>
    </citation>
    <scope>NUCLEOTIDE SEQUENCE</scope>
</reference>
<dbReference type="Pfam" id="PF01145">
    <property type="entry name" value="Band_7"/>
    <property type="match status" value="1"/>
</dbReference>
<dbReference type="SMART" id="SM00244">
    <property type="entry name" value="PHB"/>
    <property type="match status" value="1"/>
</dbReference>
<gene>
    <name evidence="4" type="ORF">SDC9_44439</name>
</gene>
<evidence type="ECO:0000256" key="1">
    <source>
        <dbReference type="ARBA" id="ARBA00008164"/>
    </source>
</evidence>
<proteinExistence type="inferred from homology"/>
<accession>A0A644W3D3</accession>
<dbReference type="InterPro" id="IPR036013">
    <property type="entry name" value="Band_7/SPFH_dom_sf"/>
</dbReference>
<evidence type="ECO:0000256" key="2">
    <source>
        <dbReference type="SAM" id="Phobius"/>
    </source>
</evidence>
<dbReference type="SUPFAM" id="SSF117892">
    <property type="entry name" value="Band 7/SPFH domain"/>
    <property type="match status" value="1"/>
</dbReference>
<dbReference type="GO" id="GO:0098552">
    <property type="term" value="C:side of membrane"/>
    <property type="evidence" value="ECO:0007669"/>
    <property type="project" value="UniProtKB-ARBA"/>
</dbReference>
<dbReference type="Gene3D" id="3.30.479.30">
    <property type="entry name" value="Band 7 domain"/>
    <property type="match status" value="1"/>
</dbReference>
<organism evidence="4">
    <name type="scientific">bioreactor metagenome</name>
    <dbReference type="NCBI Taxonomy" id="1076179"/>
    <lineage>
        <taxon>unclassified sequences</taxon>
        <taxon>metagenomes</taxon>
        <taxon>ecological metagenomes</taxon>
    </lineage>
</organism>
<dbReference type="AlphaFoldDB" id="A0A644W3D3"/>